<gene>
    <name evidence="2" type="ORF">PSDVSF_04050</name>
</gene>
<reference evidence="2" key="1">
    <citation type="journal article" date="2022" name="Arch. Microbiol.">
        <title>Pseudodesulfovibrio sediminis sp. nov., a mesophilic and neutrophilic sulfate-reducing bacterium isolated from sediment of a brackish lake.</title>
        <authorList>
            <person name="Takahashi A."/>
            <person name="Kojima H."/>
            <person name="Watanabe M."/>
            <person name="Fukui M."/>
        </authorList>
    </citation>
    <scope>NUCLEOTIDE SEQUENCE</scope>
    <source>
        <strain evidence="2">SF6</strain>
    </source>
</reference>
<evidence type="ECO:0000259" key="1">
    <source>
        <dbReference type="Pfam" id="PF03061"/>
    </source>
</evidence>
<dbReference type="PANTHER" id="PTHR42856:SF1">
    <property type="entry name" value="ACYL-COENZYME A THIOESTERASE PAAI"/>
    <property type="match status" value="1"/>
</dbReference>
<evidence type="ECO:0000313" key="2">
    <source>
        <dbReference type="EMBL" id="BCS87163.1"/>
    </source>
</evidence>
<proteinExistence type="predicted"/>
<sequence length="129" mass="14088">MQIKTHNSIEQSLCGKPITVEEGRSEVCLMCTQNMAADSRGLVHGGFIFGLADYAAMLAVNHPNVVLGSAETRFLKPSRVGDVLVARAQDQTPDERKHEVLVDVLCGEDTVFSGKFICFVTKQHVLENA</sequence>
<dbReference type="CDD" id="cd03440">
    <property type="entry name" value="hot_dog"/>
    <property type="match status" value="1"/>
</dbReference>
<protein>
    <submittedName>
        <fullName evidence="2">Thioesterase</fullName>
    </submittedName>
</protein>
<accession>A0ABN6EQT1</accession>
<dbReference type="EMBL" id="AP024485">
    <property type="protein sequence ID" value="BCS87163.1"/>
    <property type="molecule type" value="Genomic_DNA"/>
</dbReference>
<dbReference type="InterPro" id="IPR052723">
    <property type="entry name" value="Acyl-CoA_thioesterase_PaaI"/>
</dbReference>
<dbReference type="SUPFAM" id="SSF54637">
    <property type="entry name" value="Thioesterase/thiol ester dehydrase-isomerase"/>
    <property type="match status" value="1"/>
</dbReference>
<dbReference type="Proteomes" id="UP001053296">
    <property type="component" value="Chromosome"/>
</dbReference>
<dbReference type="RefSeq" id="WP_229593120.1">
    <property type="nucleotide sequence ID" value="NZ_AP024485.1"/>
</dbReference>
<keyword evidence="3" id="KW-1185">Reference proteome</keyword>
<dbReference type="Gene3D" id="3.10.129.10">
    <property type="entry name" value="Hotdog Thioesterase"/>
    <property type="match status" value="1"/>
</dbReference>
<dbReference type="Pfam" id="PF03061">
    <property type="entry name" value="4HBT"/>
    <property type="match status" value="1"/>
</dbReference>
<dbReference type="InterPro" id="IPR029069">
    <property type="entry name" value="HotDog_dom_sf"/>
</dbReference>
<dbReference type="PANTHER" id="PTHR42856">
    <property type="entry name" value="ACYL-COENZYME A THIOESTERASE PAAI"/>
    <property type="match status" value="1"/>
</dbReference>
<dbReference type="InterPro" id="IPR006683">
    <property type="entry name" value="Thioestr_dom"/>
</dbReference>
<organism evidence="2 3">
    <name type="scientific">Pseudodesulfovibrio sediminis</name>
    <dbReference type="NCBI Taxonomy" id="2810563"/>
    <lineage>
        <taxon>Bacteria</taxon>
        <taxon>Pseudomonadati</taxon>
        <taxon>Thermodesulfobacteriota</taxon>
        <taxon>Desulfovibrionia</taxon>
        <taxon>Desulfovibrionales</taxon>
        <taxon>Desulfovibrionaceae</taxon>
    </lineage>
</organism>
<feature type="domain" description="Thioesterase" evidence="1">
    <location>
        <begin position="41"/>
        <end position="89"/>
    </location>
</feature>
<evidence type="ECO:0000313" key="3">
    <source>
        <dbReference type="Proteomes" id="UP001053296"/>
    </source>
</evidence>
<name>A0ABN6EQT1_9BACT</name>